<dbReference type="AlphaFoldDB" id="A0AA38GWT2"/>
<protein>
    <recommendedName>
        <fullName evidence="3">Allantoinase</fullName>
    </recommendedName>
</protein>
<sequence>AALKILANYRRPLLVHAEIPQPSEDEQKGIDVDNSERRMYSTYLRTRPPCWEEEAVKEITRVAKDTLLDGPMDGAHIHIVHLSDSSASLDLIKEAKESGARISVETCPHYLAFSAEDIRDGDTRFKCAPPIRDALNREHLWEALKDGHIDMLSSDHSPSSPELKLFETGDFLRAWGGISSLQFGLPVTWSYGKQHGLGLVQLSEWWSRRPAILAGQHKKILSWGAGMDEPVVGQEAVISYGTDIKDGGIYWCSSSAVRLLDSKLG</sequence>
<evidence type="ECO:0000313" key="1">
    <source>
        <dbReference type="EMBL" id="KAH9329891.1"/>
    </source>
</evidence>
<gene>
    <name evidence="1" type="ORF">KI387_001999</name>
</gene>
<dbReference type="GO" id="GO:0006145">
    <property type="term" value="P:purine nucleobase catabolic process"/>
    <property type="evidence" value="ECO:0007669"/>
    <property type="project" value="TreeGrafter"/>
</dbReference>
<dbReference type="Gene3D" id="3.20.20.140">
    <property type="entry name" value="Metal-dependent hydrolases"/>
    <property type="match status" value="1"/>
</dbReference>
<dbReference type="Proteomes" id="UP000824469">
    <property type="component" value="Unassembled WGS sequence"/>
</dbReference>
<proteinExistence type="predicted"/>
<dbReference type="GO" id="GO:0004038">
    <property type="term" value="F:allantoinase activity"/>
    <property type="evidence" value="ECO:0007669"/>
    <property type="project" value="TreeGrafter"/>
</dbReference>
<evidence type="ECO:0000313" key="2">
    <source>
        <dbReference type="Proteomes" id="UP000824469"/>
    </source>
</evidence>
<dbReference type="InterPro" id="IPR032466">
    <property type="entry name" value="Metal_Hydrolase"/>
</dbReference>
<dbReference type="InterPro" id="IPR050138">
    <property type="entry name" value="DHOase/Allantoinase_Hydrolase"/>
</dbReference>
<dbReference type="GO" id="GO:0005737">
    <property type="term" value="C:cytoplasm"/>
    <property type="evidence" value="ECO:0007669"/>
    <property type="project" value="TreeGrafter"/>
</dbReference>
<reference evidence="1 2" key="1">
    <citation type="journal article" date="2021" name="Nat. Plants">
        <title>The Taxus genome provides insights into paclitaxel biosynthesis.</title>
        <authorList>
            <person name="Xiong X."/>
            <person name="Gou J."/>
            <person name="Liao Q."/>
            <person name="Li Y."/>
            <person name="Zhou Q."/>
            <person name="Bi G."/>
            <person name="Li C."/>
            <person name="Du R."/>
            <person name="Wang X."/>
            <person name="Sun T."/>
            <person name="Guo L."/>
            <person name="Liang H."/>
            <person name="Lu P."/>
            <person name="Wu Y."/>
            <person name="Zhang Z."/>
            <person name="Ro D.K."/>
            <person name="Shang Y."/>
            <person name="Huang S."/>
            <person name="Yan J."/>
        </authorList>
    </citation>
    <scope>NUCLEOTIDE SEQUENCE [LARGE SCALE GENOMIC DNA]</scope>
    <source>
        <strain evidence="1">Ta-2019</strain>
    </source>
</reference>
<name>A0AA38GWT2_TAXCH</name>
<organism evidence="1 2">
    <name type="scientific">Taxus chinensis</name>
    <name type="common">Chinese yew</name>
    <name type="synonym">Taxus wallichiana var. chinensis</name>
    <dbReference type="NCBI Taxonomy" id="29808"/>
    <lineage>
        <taxon>Eukaryota</taxon>
        <taxon>Viridiplantae</taxon>
        <taxon>Streptophyta</taxon>
        <taxon>Embryophyta</taxon>
        <taxon>Tracheophyta</taxon>
        <taxon>Spermatophyta</taxon>
        <taxon>Pinopsida</taxon>
        <taxon>Pinidae</taxon>
        <taxon>Conifers II</taxon>
        <taxon>Cupressales</taxon>
        <taxon>Taxaceae</taxon>
        <taxon>Taxus</taxon>
    </lineage>
</organism>
<dbReference type="SUPFAM" id="SSF51556">
    <property type="entry name" value="Metallo-dependent hydrolases"/>
    <property type="match status" value="1"/>
</dbReference>
<comment type="caution">
    <text evidence="1">The sequence shown here is derived from an EMBL/GenBank/DDBJ whole genome shotgun (WGS) entry which is preliminary data.</text>
</comment>
<keyword evidence="2" id="KW-1185">Reference proteome</keyword>
<dbReference type="EMBL" id="JAHRHJ020000001">
    <property type="protein sequence ID" value="KAH9329891.1"/>
    <property type="molecule type" value="Genomic_DNA"/>
</dbReference>
<feature type="non-terminal residue" evidence="1">
    <location>
        <position position="1"/>
    </location>
</feature>
<dbReference type="PANTHER" id="PTHR43668:SF2">
    <property type="entry name" value="ALLANTOINASE"/>
    <property type="match status" value="1"/>
</dbReference>
<evidence type="ECO:0008006" key="3">
    <source>
        <dbReference type="Google" id="ProtNLM"/>
    </source>
</evidence>
<accession>A0AA38GWT2</accession>
<dbReference type="PANTHER" id="PTHR43668">
    <property type="entry name" value="ALLANTOINASE"/>
    <property type="match status" value="1"/>
</dbReference>